<dbReference type="SUPFAM" id="SSF57667">
    <property type="entry name" value="beta-beta-alpha zinc fingers"/>
    <property type="match status" value="1"/>
</dbReference>
<dbReference type="InterPro" id="IPR003604">
    <property type="entry name" value="Matrin/U1-like-C_Znf_C2H2"/>
</dbReference>
<dbReference type="SMART" id="SM00451">
    <property type="entry name" value="ZnF_U1"/>
    <property type="match status" value="2"/>
</dbReference>
<protein>
    <submittedName>
        <fullName evidence="7">Similar to Saccharomyces cerevisiae YDL030W PRP9 Subunit of the SF3a splicing factor complex, required for spliceosome assembly</fullName>
    </submittedName>
</protein>
<dbReference type="InterPro" id="IPR013087">
    <property type="entry name" value="Znf_C2H2_type"/>
</dbReference>
<keyword evidence="4" id="KW-0862">Zinc</keyword>
<evidence type="ECO:0000259" key="6">
    <source>
        <dbReference type="PROSITE" id="PS00028"/>
    </source>
</evidence>
<dbReference type="PROSITE" id="PS00028">
    <property type="entry name" value="ZINC_FINGER_C2H2_1"/>
    <property type="match status" value="1"/>
</dbReference>
<dbReference type="Pfam" id="PF11931">
    <property type="entry name" value="SF3a60_Prp9_C"/>
    <property type="match status" value="1"/>
</dbReference>
<evidence type="ECO:0000256" key="1">
    <source>
        <dbReference type="ARBA" id="ARBA00004123"/>
    </source>
</evidence>
<accession>A0A1X7RB61</accession>
<feature type="domain" description="C2H2-type" evidence="6">
    <location>
        <begin position="272"/>
        <end position="294"/>
    </location>
</feature>
<evidence type="ECO:0000256" key="4">
    <source>
        <dbReference type="ARBA" id="ARBA00022833"/>
    </source>
</evidence>
<name>A0A1X7RB61_9SACH</name>
<evidence type="ECO:0000313" key="7">
    <source>
        <dbReference type="EMBL" id="SMN22907.1"/>
    </source>
</evidence>
<reference evidence="7 8" key="1">
    <citation type="submission" date="2017-04" db="EMBL/GenBank/DDBJ databases">
        <authorList>
            <person name="Afonso C.L."/>
            <person name="Miller P.J."/>
            <person name="Scott M.A."/>
            <person name="Spackman E."/>
            <person name="Goraichik I."/>
            <person name="Dimitrov K.M."/>
            <person name="Suarez D.L."/>
            <person name="Swayne D.E."/>
        </authorList>
    </citation>
    <scope>NUCLEOTIDE SEQUENCE [LARGE SCALE GENOMIC DNA]</scope>
</reference>
<keyword evidence="5" id="KW-0539">Nucleus</keyword>
<dbReference type="EMBL" id="FXLY01000015">
    <property type="protein sequence ID" value="SMN22907.1"/>
    <property type="molecule type" value="Genomic_DNA"/>
</dbReference>
<dbReference type="Gene3D" id="3.30.160.60">
    <property type="entry name" value="Classic Zinc Finger"/>
    <property type="match status" value="1"/>
</dbReference>
<proteinExistence type="predicted"/>
<dbReference type="Pfam" id="PF12171">
    <property type="entry name" value="zf-C2H2_jaz"/>
    <property type="match status" value="1"/>
</dbReference>
<dbReference type="AlphaFoldDB" id="A0A1X7RB61"/>
<dbReference type="InterPro" id="IPR031590">
    <property type="entry name" value="PRP9_N"/>
</dbReference>
<keyword evidence="3" id="KW-0863">Zinc-finger</keyword>
<dbReference type="InterPro" id="IPR051421">
    <property type="entry name" value="RNA_Proc_DNA_Dmg_Regulator"/>
</dbReference>
<evidence type="ECO:0000256" key="2">
    <source>
        <dbReference type="ARBA" id="ARBA00022723"/>
    </source>
</evidence>
<dbReference type="GO" id="GO:0003723">
    <property type="term" value="F:RNA binding"/>
    <property type="evidence" value="ECO:0007669"/>
    <property type="project" value="InterPro"/>
</dbReference>
<comment type="subcellular location">
    <subcellularLocation>
        <location evidence="1">Nucleus</location>
    </subcellularLocation>
</comment>
<evidence type="ECO:0000256" key="3">
    <source>
        <dbReference type="ARBA" id="ARBA00022771"/>
    </source>
</evidence>
<dbReference type="GO" id="GO:0000398">
    <property type="term" value="P:mRNA splicing, via spliceosome"/>
    <property type="evidence" value="ECO:0007669"/>
    <property type="project" value="InterPro"/>
</dbReference>
<dbReference type="InterPro" id="IPR031774">
    <property type="entry name" value="SF3A3_dom"/>
</dbReference>
<keyword evidence="2" id="KW-0479">Metal-binding</keyword>
<dbReference type="InterPro" id="IPR024598">
    <property type="entry name" value="SF3a60/Prp9_C"/>
</dbReference>
<dbReference type="OrthoDB" id="2160351at2759"/>
<dbReference type="Pfam" id="PF16837">
    <property type="entry name" value="SF3A3"/>
    <property type="match status" value="1"/>
</dbReference>
<dbReference type="STRING" id="1789683.A0A1X7RB61"/>
<organism evidence="7 8">
    <name type="scientific">Maudiozyma saulgeensis</name>
    <dbReference type="NCBI Taxonomy" id="1789683"/>
    <lineage>
        <taxon>Eukaryota</taxon>
        <taxon>Fungi</taxon>
        <taxon>Dikarya</taxon>
        <taxon>Ascomycota</taxon>
        <taxon>Saccharomycotina</taxon>
        <taxon>Saccharomycetes</taxon>
        <taxon>Saccharomycetales</taxon>
        <taxon>Saccharomycetaceae</taxon>
        <taxon>Maudiozyma</taxon>
    </lineage>
</organism>
<dbReference type="GO" id="GO:0005681">
    <property type="term" value="C:spliceosomal complex"/>
    <property type="evidence" value="ECO:0007669"/>
    <property type="project" value="InterPro"/>
</dbReference>
<dbReference type="InterPro" id="IPR022755">
    <property type="entry name" value="Znf_C2H2_jaz"/>
</dbReference>
<dbReference type="GO" id="GO:0008270">
    <property type="term" value="F:zinc ion binding"/>
    <property type="evidence" value="ECO:0007669"/>
    <property type="project" value="UniProtKB-KW"/>
</dbReference>
<dbReference type="PANTHER" id="PTHR12786:SF2">
    <property type="entry name" value="SPLICING FACTOR 3A SUBUNIT 3"/>
    <property type="match status" value="1"/>
</dbReference>
<dbReference type="PANTHER" id="PTHR12786">
    <property type="entry name" value="SPLICING FACTOR SF3A-RELATED"/>
    <property type="match status" value="1"/>
</dbReference>
<gene>
    <name evidence="7" type="ORF">KASA_0D00693G</name>
</gene>
<dbReference type="InterPro" id="IPR036236">
    <property type="entry name" value="Znf_C2H2_sf"/>
</dbReference>
<dbReference type="Pfam" id="PF16958">
    <property type="entry name" value="PRP9_N"/>
    <property type="match status" value="1"/>
</dbReference>
<evidence type="ECO:0000313" key="8">
    <source>
        <dbReference type="Proteomes" id="UP000196158"/>
    </source>
</evidence>
<dbReference type="Proteomes" id="UP000196158">
    <property type="component" value="Unassembled WGS sequence"/>
</dbReference>
<evidence type="ECO:0000256" key="5">
    <source>
        <dbReference type="ARBA" id="ARBA00023242"/>
    </source>
</evidence>
<dbReference type="SMART" id="SM00355">
    <property type="entry name" value="ZnF_C2H2"/>
    <property type="match status" value="2"/>
</dbReference>
<keyword evidence="8" id="KW-1185">Reference proteome</keyword>
<sequence>MTQLDKRLGLCEDLEVIEDAISRRLERNPELYYSSLDKLQSLCRTKVHLPSSKQIVGNKVYKTSKPHRSSKQVQAQLHEIKIFLDDYYRKLSELNKISKLPENESSTEDKLNQLKLQIDQIQSNDKLVSKLDTKIEEYAMISKPTTILSTRAAGLRINDVFNREEQYGEYMDLEPLYSEWLQASKNTECTLLQYLSLFECFIDKDDYLKKPPMDRKSPRYMNFVKKLSSYVEGFFHRKFCIIDKTVVVSHLQRDFKDYSNSPLDPNDSRLFCVICSKYFKGKAVFENHTKGKPHLKQLCKRSNELFAEYKLHRYMSLLRDEFASTKTLIERKQAFTAHERMEEIQELERIYHAPTYSPHDDDDNLDDKTENSQDINAAATVALEMPVGPDGVPMPFWLYKLQGLDINYTCEICGNESFQGRRQFLRHFHDPKHQYRLRCLGIEPSATFNGIATIKEAQKLQESLDNTTTNKNAMKPNNNASVEEVEDREGNVLSNEDFLELQRQGLL</sequence>